<accession>A0A518HXT0</accession>
<evidence type="ECO:0000259" key="3">
    <source>
        <dbReference type="PROSITE" id="PS50110"/>
    </source>
</evidence>
<dbReference type="PROSITE" id="PS50110">
    <property type="entry name" value="RESPONSE_REGULATORY"/>
    <property type="match status" value="1"/>
</dbReference>
<name>A0A518HXT0_9BACT</name>
<dbReference type="CDD" id="cd00156">
    <property type="entry name" value="REC"/>
    <property type="match status" value="1"/>
</dbReference>
<feature type="modified residue" description="4-aspartylphosphate" evidence="2">
    <location>
        <position position="61"/>
    </location>
</feature>
<dbReference type="PANTHER" id="PTHR44591">
    <property type="entry name" value="STRESS RESPONSE REGULATOR PROTEIN 1"/>
    <property type="match status" value="1"/>
</dbReference>
<proteinExistence type="predicted"/>
<dbReference type="InterPro" id="IPR001789">
    <property type="entry name" value="Sig_transdc_resp-reg_receiver"/>
</dbReference>
<evidence type="ECO:0000313" key="4">
    <source>
        <dbReference type="EMBL" id="QDV45663.1"/>
    </source>
</evidence>
<dbReference type="InterPro" id="IPR011006">
    <property type="entry name" value="CheY-like_superfamily"/>
</dbReference>
<gene>
    <name evidence="4" type="primary">uvrY</name>
    <name evidence="4" type="ORF">Enr13x_55420</name>
</gene>
<evidence type="ECO:0000256" key="1">
    <source>
        <dbReference type="ARBA" id="ARBA00022553"/>
    </source>
</evidence>
<feature type="domain" description="Response regulatory" evidence="3">
    <location>
        <begin position="10"/>
        <end position="126"/>
    </location>
</feature>
<organism evidence="4 5">
    <name type="scientific">Stieleria neptunia</name>
    <dbReference type="NCBI Taxonomy" id="2527979"/>
    <lineage>
        <taxon>Bacteria</taxon>
        <taxon>Pseudomonadati</taxon>
        <taxon>Planctomycetota</taxon>
        <taxon>Planctomycetia</taxon>
        <taxon>Pirellulales</taxon>
        <taxon>Pirellulaceae</taxon>
        <taxon>Stieleria</taxon>
    </lineage>
</organism>
<dbReference type="InterPro" id="IPR050595">
    <property type="entry name" value="Bact_response_regulator"/>
</dbReference>
<dbReference type="KEGG" id="snep:Enr13x_55420"/>
<dbReference type="PANTHER" id="PTHR44591:SF3">
    <property type="entry name" value="RESPONSE REGULATORY DOMAIN-CONTAINING PROTEIN"/>
    <property type="match status" value="1"/>
</dbReference>
<keyword evidence="5" id="KW-1185">Reference proteome</keyword>
<dbReference type="Proteomes" id="UP000319004">
    <property type="component" value="Chromosome"/>
</dbReference>
<keyword evidence="1 2" id="KW-0597">Phosphoprotein</keyword>
<dbReference type="Pfam" id="PF00072">
    <property type="entry name" value="Response_reg"/>
    <property type="match status" value="1"/>
</dbReference>
<dbReference type="EMBL" id="CP037423">
    <property type="protein sequence ID" value="QDV45663.1"/>
    <property type="molecule type" value="Genomic_DNA"/>
</dbReference>
<dbReference type="SUPFAM" id="SSF52172">
    <property type="entry name" value="CheY-like"/>
    <property type="match status" value="1"/>
</dbReference>
<evidence type="ECO:0000256" key="2">
    <source>
        <dbReference type="PROSITE-ProRule" id="PRU00169"/>
    </source>
</evidence>
<sequence>MVHTFHDAAKLLLVEDDDVDALLFQRTLAKCTGCYELEVCATLDSAIEWILSHDCDVVLLDYSLPDSFGIEGLRKLQSRFADLPIIMLTGLDDPKASLDARESGAQDYIVKGQFHSAELDQTLLRAIQSGCGDRPGGPRSMASQSL</sequence>
<dbReference type="SMART" id="SM00448">
    <property type="entry name" value="REC"/>
    <property type="match status" value="1"/>
</dbReference>
<dbReference type="RefSeq" id="WP_197455374.1">
    <property type="nucleotide sequence ID" value="NZ_CP037423.1"/>
</dbReference>
<protein>
    <submittedName>
        <fullName evidence="4">Response regulator UvrY</fullName>
    </submittedName>
</protein>
<evidence type="ECO:0000313" key="5">
    <source>
        <dbReference type="Proteomes" id="UP000319004"/>
    </source>
</evidence>
<dbReference type="Gene3D" id="3.40.50.2300">
    <property type="match status" value="1"/>
</dbReference>
<reference evidence="4 5" key="1">
    <citation type="submission" date="2019-03" db="EMBL/GenBank/DDBJ databases">
        <title>Deep-cultivation of Planctomycetes and their phenomic and genomic characterization uncovers novel biology.</title>
        <authorList>
            <person name="Wiegand S."/>
            <person name="Jogler M."/>
            <person name="Boedeker C."/>
            <person name="Pinto D."/>
            <person name="Vollmers J."/>
            <person name="Rivas-Marin E."/>
            <person name="Kohn T."/>
            <person name="Peeters S.H."/>
            <person name="Heuer A."/>
            <person name="Rast P."/>
            <person name="Oberbeckmann S."/>
            <person name="Bunk B."/>
            <person name="Jeske O."/>
            <person name="Meyerdierks A."/>
            <person name="Storesund J.E."/>
            <person name="Kallscheuer N."/>
            <person name="Luecker S."/>
            <person name="Lage O.M."/>
            <person name="Pohl T."/>
            <person name="Merkel B.J."/>
            <person name="Hornburger P."/>
            <person name="Mueller R.-W."/>
            <person name="Bruemmer F."/>
            <person name="Labrenz M."/>
            <person name="Spormann A.M."/>
            <person name="Op den Camp H."/>
            <person name="Overmann J."/>
            <person name="Amann R."/>
            <person name="Jetten M.S.M."/>
            <person name="Mascher T."/>
            <person name="Medema M.H."/>
            <person name="Devos D.P."/>
            <person name="Kaster A.-K."/>
            <person name="Ovreas L."/>
            <person name="Rohde M."/>
            <person name="Galperin M.Y."/>
            <person name="Jogler C."/>
        </authorList>
    </citation>
    <scope>NUCLEOTIDE SEQUENCE [LARGE SCALE GENOMIC DNA]</scope>
    <source>
        <strain evidence="4 5">Enr13</strain>
    </source>
</reference>
<dbReference type="GO" id="GO:0000160">
    <property type="term" value="P:phosphorelay signal transduction system"/>
    <property type="evidence" value="ECO:0007669"/>
    <property type="project" value="InterPro"/>
</dbReference>
<dbReference type="AlphaFoldDB" id="A0A518HXT0"/>